<proteinExistence type="predicted"/>
<dbReference type="AlphaFoldDB" id="A0A5R8WHP1"/>
<evidence type="ECO:0000313" key="1">
    <source>
        <dbReference type="EMBL" id="TLM87827.1"/>
    </source>
</evidence>
<accession>A0A5R8WHP1</accession>
<gene>
    <name evidence="1" type="ORF">FDY95_25360</name>
</gene>
<dbReference type="Proteomes" id="UP000305517">
    <property type="component" value="Unassembled WGS sequence"/>
</dbReference>
<dbReference type="RefSeq" id="WP_138082446.1">
    <property type="nucleotide sequence ID" value="NZ_VAJM01000021.1"/>
</dbReference>
<keyword evidence="2" id="KW-1185">Reference proteome</keyword>
<comment type="caution">
    <text evidence="1">The sequence shown here is derived from an EMBL/GenBank/DDBJ whole genome shotgun (WGS) entry which is preliminary data.</text>
</comment>
<reference evidence="1 2" key="1">
    <citation type="submission" date="2019-05" db="EMBL/GenBank/DDBJ databases">
        <title>Hymenobacter edaphi sp. nov., isolated from abandoned arsenic-contaminated farmland soil.</title>
        <authorList>
            <person name="Nie L."/>
        </authorList>
    </citation>
    <scope>NUCLEOTIDE SEQUENCE [LARGE SCALE GENOMIC DNA]</scope>
    <source>
        <strain evidence="1 2">1-3-3-8</strain>
    </source>
</reference>
<name>A0A5R8WHP1_9BACT</name>
<sequence length="265" mass="29693">MKGYHYRFAIRGYSHPLLYDLSARNPSPDLAFMNEEYDSGAPQFFFTSAHLNELSEPAQVWGRARQLLDMFHGIYVLASLSPNSPFGSARPVLHNLYDLWADKGLDSETPDEPSKQPYTAAVLAEPVHPVYSSGPMSQALLLARTEHDVLTLLIQLGQELDLRTLYAIVDTLRHYESDFDGLLQKAGISNAKYKLFTRTADNFGASGLLARHGPSNNQPPANPMPLPEAQYLVKLLSRQYLTDHHGIQFPDPIVYEDADGMLEDF</sequence>
<dbReference type="EMBL" id="VAJM01000021">
    <property type="protein sequence ID" value="TLM87827.1"/>
    <property type="molecule type" value="Genomic_DNA"/>
</dbReference>
<evidence type="ECO:0000313" key="2">
    <source>
        <dbReference type="Proteomes" id="UP000305517"/>
    </source>
</evidence>
<organism evidence="1 2">
    <name type="scientific">Hymenobacter jeollabukensis</name>
    <dbReference type="NCBI Taxonomy" id="2025313"/>
    <lineage>
        <taxon>Bacteria</taxon>
        <taxon>Pseudomonadati</taxon>
        <taxon>Bacteroidota</taxon>
        <taxon>Cytophagia</taxon>
        <taxon>Cytophagales</taxon>
        <taxon>Hymenobacteraceae</taxon>
        <taxon>Hymenobacter</taxon>
    </lineage>
</organism>
<dbReference type="OrthoDB" id="1436551at2"/>
<protein>
    <submittedName>
        <fullName evidence="1">Uncharacterized protein</fullName>
    </submittedName>
</protein>